<comment type="caution">
    <text evidence="1">The sequence shown here is derived from an EMBL/GenBank/DDBJ whole genome shotgun (WGS) entry which is preliminary data.</text>
</comment>
<gene>
    <name evidence="1" type="ORF">CDAR_230361</name>
</gene>
<accession>A0AAV4QD25</accession>
<dbReference type="AlphaFoldDB" id="A0AAV4QD25"/>
<reference evidence="1 2" key="1">
    <citation type="submission" date="2021-06" db="EMBL/GenBank/DDBJ databases">
        <title>Caerostris darwini draft genome.</title>
        <authorList>
            <person name="Kono N."/>
            <person name="Arakawa K."/>
        </authorList>
    </citation>
    <scope>NUCLEOTIDE SEQUENCE [LARGE SCALE GENOMIC DNA]</scope>
</reference>
<evidence type="ECO:0000313" key="2">
    <source>
        <dbReference type="Proteomes" id="UP001054837"/>
    </source>
</evidence>
<protein>
    <submittedName>
        <fullName evidence="1">Uncharacterized protein</fullName>
    </submittedName>
</protein>
<organism evidence="1 2">
    <name type="scientific">Caerostris darwini</name>
    <dbReference type="NCBI Taxonomy" id="1538125"/>
    <lineage>
        <taxon>Eukaryota</taxon>
        <taxon>Metazoa</taxon>
        <taxon>Ecdysozoa</taxon>
        <taxon>Arthropoda</taxon>
        <taxon>Chelicerata</taxon>
        <taxon>Arachnida</taxon>
        <taxon>Araneae</taxon>
        <taxon>Araneomorphae</taxon>
        <taxon>Entelegynae</taxon>
        <taxon>Araneoidea</taxon>
        <taxon>Araneidae</taxon>
        <taxon>Caerostris</taxon>
    </lineage>
</organism>
<dbReference type="Proteomes" id="UP001054837">
    <property type="component" value="Unassembled WGS sequence"/>
</dbReference>
<name>A0AAV4QD25_9ARAC</name>
<evidence type="ECO:0000313" key="1">
    <source>
        <dbReference type="EMBL" id="GIY06204.1"/>
    </source>
</evidence>
<keyword evidence="2" id="KW-1185">Reference proteome</keyword>
<proteinExistence type="predicted"/>
<sequence>MDELRVPRVFCDLISHYPYHCCLILVLNVLSSSHSYWNPKPPNPLEDVSAQTSSEIFSKLIPDSELRIPEPNENYSSGQLHMSASFGGSNSIWRHMRPSIK</sequence>
<dbReference type="EMBL" id="BPLQ01004181">
    <property type="protein sequence ID" value="GIY06204.1"/>
    <property type="molecule type" value="Genomic_DNA"/>
</dbReference>